<reference evidence="1 2" key="1">
    <citation type="submission" date="2016-10" db="EMBL/GenBank/DDBJ databases">
        <authorList>
            <person name="de Groot N.N."/>
        </authorList>
    </citation>
    <scope>NUCLEOTIDE SEQUENCE [LARGE SCALE GENOMIC DNA]</scope>
    <source>
        <strain evidence="1 2">CGMCC 1.10836</strain>
    </source>
</reference>
<dbReference type="EMBL" id="FOCO01000112">
    <property type="protein sequence ID" value="SEO34547.1"/>
    <property type="molecule type" value="Genomic_DNA"/>
</dbReference>
<evidence type="ECO:0000313" key="1">
    <source>
        <dbReference type="EMBL" id="SEO34547.1"/>
    </source>
</evidence>
<sequence>MTSFRFIYANFPNPTLSKSKISARLASFRRGLLATQKGWERPLNEDGTPDPQKWLDLSDDIRLSLAEQRKIDSRAERISDRHAASTGLQHLRMDDMRLCCTNPMRDSSCESSMVAVWYE</sequence>
<accession>A0A1H8NY81</accession>
<name>A0A1H8NY81_9RHOB</name>
<organism evidence="1 2">
    <name type="scientific">Pseudorhodobacter antarcticus</name>
    <dbReference type="NCBI Taxonomy" id="1077947"/>
    <lineage>
        <taxon>Bacteria</taxon>
        <taxon>Pseudomonadati</taxon>
        <taxon>Pseudomonadota</taxon>
        <taxon>Alphaproteobacteria</taxon>
        <taxon>Rhodobacterales</taxon>
        <taxon>Paracoccaceae</taxon>
        <taxon>Pseudorhodobacter</taxon>
    </lineage>
</organism>
<protein>
    <submittedName>
        <fullName evidence="1">Uncharacterized protein</fullName>
    </submittedName>
</protein>
<gene>
    <name evidence="1" type="ORF">SAMN05216227_11121</name>
</gene>
<keyword evidence="2" id="KW-1185">Reference proteome</keyword>
<proteinExistence type="predicted"/>
<dbReference type="Proteomes" id="UP000183002">
    <property type="component" value="Unassembled WGS sequence"/>
</dbReference>
<dbReference type="STRING" id="1077947.SAMN05216227_11121"/>
<dbReference type="AlphaFoldDB" id="A0A1H8NY81"/>
<evidence type="ECO:0000313" key="2">
    <source>
        <dbReference type="Proteomes" id="UP000183002"/>
    </source>
</evidence>
<dbReference type="RefSeq" id="WP_050519444.1">
    <property type="nucleotide sequence ID" value="NZ_FOCO01000112.1"/>
</dbReference>